<dbReference type="InterPro" id="IPR006860">
    <property type="entry name" value="FecR"/>
</dbReference>
<dbReference type="InterPro" id="IPR032508">
    <property type="entry name" value="FecR_C"/>
</dbReference>
<evidence type="ECO:0000259" key="3">
    <source>
        <dbReference type="Pfam" id="PF16344"/>
    </source>
</evidence>
<keyword evidence="1" id="KW-0812">Transmembrane</keyword>
<dbReference type="PANTHER" id="PTHR30273">
    <property type="entry name" value="PERIPLASMIC SIGNAL SENSOR AND SIGMA FACTOR ACTIVATOR FECR-RELATED"/>
    <property type="match status" value="1"/>
</dbReference>
<evidence type="ECO:0008006" key="5">
    <source>
        <dbReference type="Google" id="ProtNLM"/>
    </source>
</evidence>
<proteinExistence type="predicted"/>
<dbReference type="GO" id="GO:0016989">
    <property type="term" value="F:sigma factor antagonist activity"/>
    <property type="evidence" value="ECO:0007669"/>
    <property type="project" value="TreeGrafter"/>
</dbReference>
<sequence>MSNSFDEDRKKRLNDRILASVDRYDNRKRIKRISYISSIAAILVVGIFSHGYFYRAASPSQLLQKAASSTNLDTSGSEVRLILNDQEEIGIADKEPDLLYASNGKSVNINNKRSLSQSADRLDGTNYNTLVVPLGKKSQLTLSDGTKVWINSGSKLTYPTIFAKKKREVVLEGEAIFEVAHNSESPFHVFAQGNDIKVLGTVFNVSGYADDDNVGTALQSGSVEITYSGHGRFLNTKKSIKIVPGTLASYNKKKQKIDTKKTDIAPYFSWRDGEFIFQNNDLQYIMKKISRHYGIAITIEDSTLARQKFSGNLDIDNDLDTVMEIMKTTSKFEFERKDDSISIMKPSIERP</sequence>
<dbReference type="AlphaFoldDB" id="A0A0F9GZN3"/>
<dbReference type="Gene3D" id="3.55.50.30">
    <property type="match status" value="1"/>
</dbReference>
<evidence type="ECO:0000313" key="4">
    <source>
        <dbReference type="EMBL" id="KKL68552.1"/>
    </source>
</evidence>
<feature type="domain" description="FecR protein" evidence="2">
    <location>
        <begin position="131"/>
        <end position="224"/>
    </location>
</feature>
<dbReference type="EMBL" id="LAZR01026493">
    <property type="protein sequence ID" value="KKL68552.1"/>
    <property type="molecule type" value="Genomic_DNA"/>
</dbReference>
<organism evidence="4">
    <name type="scientific">marine sediment metagenome</name>
    <dbReference type="NCBI Taxonomy" id="412755"/>
    <lineage>
        <taxon>unclassified sequences</taxon>
        <taxon>metagenomes</taxon>
        <taxon>ecological metagenomes</taxon>
    </lineage>
</organism>
<evidence type="ECO:0000256" key="1">
    <source>
        <dbReference type="SAM" id="Phobius"/>
    </source>
</evidence>
<feature type="domain" description="Protein FecR C-terminal" evidence="3">
    <location>
        <begin position="274"/>
        <end position="343"/>
    </location>
</feature>
<name>A0A0F9GZN3_9ZZZZ</name>
<dbReference type="Pfam" id="PF16344">
    <property type="entry name" value="FecR_C"/>
    <property type="match status" value="1"/>
</dbReference>
<dbReference type="InterPro" id="IPR012373">
    <property type="entry name" value="Ferrdict_sens_TM"/>
</dbReference>
<reference evidence="4" key="1">
    <citation type="journal article" date="2015" name="Nature">
        <title>Complex archaea that bridge the gap between prokaryotes and eukaryotes.</title>
        <authorList>
            <person name="Spang A."/>
            <person name="Saw J.H."/>
            <person name="Jorgensen S.L."/>
            <person name="Zaremba-Niedzwiedzka K."/>
            <person name="Martijn J."/>
            <person name="Lind A.E."/>
            <person name="van Eijk R."/>
            <person name="Schleper C."/>
            <person name="Guy L."/>
            <person name="Ettema T.J."/>
        </authorList>
    </citation>
    <scope>NUCLEOTIDE SEQUENCE</scope>
</reference>
<feature type="transmembrane region" description="Helical" evidence="1">
    <location>
        <begin position="33"/>
        <end position="54"/>
    </location>
</feature>
<gene>
    <name evidence="4" type="ORF">LCGC14_2123830</name>
</gene>
<accession>A0A0F9GZN3</accession>
<dbReference type="Pfam" id="PF04773">
    <property type="entry name" value="FecR"/>
    <property type="match status" value="1"/>
</dbReference>
<comment type="caution">
    <text evidence="4">The sequence shown here is derived from an EMBL/GenBank/DDBJ whole genome shotgun (WGS) entry which is preliminary data.</text>
</comment>
<dbReference type="Gene3D" id="2.60.120.1440">
    <property type="match status" value="1"/>
</dbReference>
<keyword evidence="1" id="KW-1133">Transmembrane helix</keyword>
<dbReference type="PANTHER" id="PTHR30273:SF2">
    <property type="entry name" value="PROTEIN FECR"/>
    <property type="match status" value="1"/>
</dbReference>
<keyword evidence="1" id="KW-0472">Membrane</keyword>
<evidence type="ECO:0000259" key="2">
    <source>
        <dbReference type="Pfam" id="PF04773"/>
    </source>
</evidence>
<protein>
    <recommendedName>
        <fullName evidence="5">FecR protein domain-containing protein</fullName>
    </recommendedName>
</protein>